<keyword evidence="1" id="KW-0472">Membrane</keyword>
<reference evidence="2 3" key="2">
    <citation type="submission" date="2018-11" db="EMBL/GenBank/DDBJ databases">
        <authorList>
            <consortium name="Pathogen Informatics"/>
        </authorList>
    </citation>
    <scope>NUCLEOTIDE SEQUENCE [LARGE SCALE GENOMIC DNA]</scope>
</reference>
<evidence type="ECO:0000313" key="2">
    <source>
        <dbReference type="EMBL" id="VDN92286.1"/>
    </source>
</evidence>
<feature type="transmembrane region" description="Helical" evidence="1">
    <location>
        <begin position="7"/>
        <end position="31"/>
    </location>
</feature>
<gene>
    <name evidence="2" type="ORF">BPAG_LOCUS11100</name>
</gene>
<proteinExistence type="predicted"/>
<evidence type="ECO:0000313" key="4">
    <source>
        <dbReference type="WBParaSite" id="BPAG_0001113801-mRNA-1"/>
    </source>
</evidence>
<evidence type="ECO:0000313" key="3">
    <source>
        <dbReference type="Proteomes" id="UP000278627"/>
    </source>
</evidence>
<organism evidence="4">
    <name type="scientific">Brugia pahangi</name>
    <name type="common">Filarial nematode worm</name>
    <dbReference type="NCBI Taxonomy" id="6280"/>
    <lineage>
        <taxon>Eukaryota</taxon>
        <taxon>Metazoa</taxon>
        <taxon>Ecdysozoa</taxon>
        <taxon>Nematoda</taxon>
        <taxon>Chromadorea</taxon>
        <taxon>Rhabditida</taxon>
        <taxon>Spirurina</taxon>
        <taxon>Spiruromorpha</taxon>
        <taxon>Filarioidea</taxon>
        <taxon>Onchocercidae</taxon>
        <taxon>Brugia</taxon>
    </lineage>
</organism>
<sequence length="74" mass="8754">MEDLFRGFIIIHSTGICVRVWWFLLVAFFSYELLATNGIFCDLPPVKGFPPNEFLRSFEKWIRCLRDNLTALRI</sequence>
<protein>
    <submittedName>
        <fullName evidence="4">Innexin</fullName>
    </submittedName>
</protein>
<evidence type="ECO:0000256" key="1">
    <source>
        <dbReference type="SAM" id="Phobius"/>
    </source>
</evidence>
<name>A0A0N4TR79_BRUPA</name>
<keyword evidence="1" id="KW-1133">Transmembrane helix</keyword>
<dbReference type="Proteomes" id="UP000278627">
    <property type="component" value="Unassembled WGS sequence"/>
</dbReference>
<keyword evidence="1" id="KW-0812">Transmembrane</keyword>
<reference evidence="4" key="1">
    <citation type="submission" date="2017-02" db="UniProtKB">
        <authorList>
            <consortium name="WormBaseParasite"/>
        </authorList>
    </citation>
    <scope>IDENTIFICATION</scope>
</reference>
<accession>A0A0N4TR79</accession>
<dbReference type="AlphaFoldDB" id="A0A0N4TR79"/>
<dbReference type="EMBL" id="UZAD01013213">
    <property type="protein sequence ID" value="VDN92286.1"/>
    <property type="molecule type" value="Genomic_DNA"/>
</dbReference>
<keyword evidence="3" id="KW-1185">Reference proteome</keyword>
<dbReference type="WBParaSite" id="BPAG_0001113801-mRNA-1">
    <property type="protein sequence ID" value="BPAG_0001113801-mRNA-1"/>
    <property type="gene ID" value="BPAG_0001113801"/>
</dbReference>